<proteinExistence type="predicted"/>
<comment type="caution">
    <text evidence="1">The sequence shown here is derived from an EMBL/GenBank/DDBJ whole genome shotgun (WGS) entry which is preliminary data.</text>
</comment>
<name>A0A563EGS4_9PSEU</name>
<evidence type="ECO:0000313" key="2">
    <source>
        <dbReference type="Proteomes" id="UP000316639"/>
    </source>
</evidence>
<keyword evidence="2" id="KW-1185">Reference proteome</keyword>
<protein>
    <submittedName>
        <fullName evidence="1">Uncharacterized protein</fullName>
    </submittedName>
</protein>
<reference evidence="1 2" key="1">
    <citation type="submission" date="2019-07" db="EMBL/GenBank/DDBJ databases">
        <title>Lentzea xizangensis sp. nov., isolated from Qinghai-Tibetan Plateau Soils.</title>
        <authorList>
            <person name="Huang J."/>
        </authorList>
    </citation>
    <scope>NUCLEOTIDE SEQUENCE [LARGE SCALE GENOMIC DNA]</scope>
    <source>
        <strain evidence="1 2">FXJ1.1311</strain>
    </source>
</reference>
<gene>
    <name evidence="1" type="ORF">FKR81_38740</name>
</gene>
<dbReference type="EMBL" id="VOBR01000040">
    <property type="protein sequence ID" value="TWP45593.1"/>
    <property type="molecule type" value="Genomic_DNA"/>
</dbReference>
<sequence length="158" mass="17472">MYATIADIAQIPDGAHRLEQVGTGTKAVLAFWETEQDAKEASDQVYEVEDSWTGPSVDDAPVTCVLLHFDGPVSQARWDAGKYAHEHRIKPLLRGFDGYVRGYTLVDAVKRSLVVVGLGTSFEKTEEIGKAVNSMELLPEEDPATLQGCDRMELYRVN</sequence>
<organism evidence="1 2">
    <name type="scientific">Lentzea tibetensis</name>
    <dbReference type="NCBI Taxonomy" id="2591470"/>
    <lineage>
        <taxon>Bacteria</taxon>
        <taxon>Bacillati</taxon>
        <taxon>Actinomycetota</taxon>
        <taxon>Actinomycetes</taxon>
        <taxon>Pseudonocardiales</taxon>
        <taxon>Pseudonocardiaceae</taxon>
        <taxon>Lentzea</taxon>
    </lineage>
</organism>
<dbReference type="RefSeq" id="WP_146359675.1">
    <property type="nucleotide sequence ID" value="NZ_VOBR01000040.1"/>
</dbReference>
<dbReference type="OrthoDB" id="4552724at2"/>
<evidence type="ECO:0000313" key="1">
    <source>
        <dbReference type="EMBL" id="TWP45593.1"/>
    </source>
</evidence>
<dbReference type="Proteomes" id="UP000316639">
    <property type="component" value="Unassembled WGS sequence"/>
</dbReference>
<accession>A0A563EGS4</accession>
<dbReference type="AlphaFoldDB" id="A0A563EGS4"/>